<proteinExistence type="predicted"/>
<gene>
    <name evidence="1" type="ORF">SISNIDRAFT_491818</name>
</gene>
<sequence>MKKVEQLGTESSWKRTLRASSVQEETKECLDRLNEAFRMYMLQFSLAADTKLTKLVNAMQVMTLSSNSTIPVDRTEPDEIRRIPAENITFVDETSCQRMRGCTIRFGNARMIDWTGHQRAVIVKRFQAMDTCEDRARDAFDAEIELRRDLLHASFARMLGISIASRRTKMIVIEAGAISAYHYLQTLSGLEHFLEHARIMCEFVAGYRFLGEHGGSWRGGYQDVLLSAQDKRLCIGGLGRMDGRCEDSGWRVNEAFNRLRDGDDWIAGGSWSLEENADEFERLRKSATKWNEEKTAENARDLFDWLGWWSGSNEIERGTETPPTVGEIGWRDGKNWNPIPLVHHFPLAQPLQYQINAFRWREGDWETIVGTQIEGFTRWSIDASPGEEIYLGTYVRSYRTNKIFDFFYGSALSLAKDFGVDVASLRLVYRTGFDVYACLTISNEQFSAVYYFACPPTPDGTVPDPPGFWSRCPYPLCSDCRLHADAAQVGFEVVPVIEYQKINDRLLSLVQDLDAHDFLPIPDISYASDPSFATISEVSDQQAPDPIITPRGKKRHAKDLFSIFSKRRKVSNS</sequence>
<keyword evidence="2" id="KW-1185">Reference proteome</keyword>
<protein>
    <recommendedName>
        <fullName evidence="3">Protein kinase domain-containing protein</fullName>
    </recommendedName>
</protein>
<reference evidence="1 2" key="1">
    <citation type="journal article" date="2016" name="Mol. Biol. Evol.">
        <title>Comparative Genomics of Early-Diverging Mushroom-Forming Fungi Provides Insights into the Origins of Lignocellulose Decay Capabilities.</title>
        <authorList>
            <person name="Nagy L.G."/>
            <person name="Riley R."/>
            <person name="Tritt A."/>
            <person name="Adam C."/>
            <person name="Daum C."/>
            <person name="Floudas D."/>
            <person name="Sun H."/>
            <person name="Yadav J.S."/>
            <person name="Pangilinan J."/>
            <person name="Larsson K.H."/>
            <person name="Matsuura K."/>
            <person name="Barry K."/>
            <person name="Labutti K."/>
            <person name="Kuo R."/>
            <person name="Ohm R.A."/>
            <person name="Bhattacharya S.S."/>
            <person name="Shirouzu T."/>
            <person name="Yoshinaga Y."/>
            <person name="Martin F.M."/>
            <person name="Grigoriev I.V."/>
            <person name="Hibbett D.S."/>
        </authorList>
    </citation>
    <scope>NUCLEOTIDE SEQUENCE [LARGE SCALE GENOMIC DNA]</scope>
    <source>
        <strain evidence="1 2">HHB9708</strain>
    </source>
</reference>
<dbReference type="Proteomes" id="UP000076722">
    <property type="component" value="Unassembled WGS sequence"/>
</dbReference>
<evidence type="ECO:0008006" key="3">
    <source>
        <dbReference type="Google" id="ProtNLM"/>
    </source>
</evidence>
<accession>A0A164MCL1</accession>
<dbReference type="OrthoDB" id="192148at2759"/>
<evidence type="ECO:0000313" key="1">
    <source>
        <dbReference type="EMBL" id="KZS86582.1"/>
    </source>
</evidence>
<dbReference type="EMBL" id="KV419482">
    <property type="protein sequence ID" value="KZS86582.1"/>
    <property type="molecule type" value="Genomic_DNA"/>
</dbReference>
<organism evidence="1 2">
    <name type="scientific">Sistotremastrum niveocremeum HHB9708</name>
    <dbReference type="NCBI Taxonomy" id="1314777"/>
    <lineage>
        <taxon>Eukaryota</taxon>
        <taxon>Fungi</taxon>
        <taxon>Dikarya</taxon>
        <taxon>Basidiomycota</taxon>
        <taxon>Agaricomycotina</taxon>
        <taxon>Agaricomycetes</taxon>
        <taxon>Sistotremastrales</taxon>
        <taxon>Sistotremastraceae</taxon>
        <taxon>Sertulicium</taxon>
        <taxon>Sertulicium niveocremeum</taxon>
    </lineage>
</organism>
<name>A0A164MCL1_9AGAM</name>
<evidence type="ECO:0000313" key="2">
    <source>
        <dbReference type="Proteomes" id="UP000076722"/>
    </source>
</evidence>
<dbReference type="AlphaFoldDB" id="A0A164MCL1"/>